<evidence type="ECO:0000256" key="1">
    <source>
        <dbReference type="SAM" id="SignalP"/>
    </source>
</evidence>
<protein>
    <submittedName>
        <fullName evidence="2">(African queen) hypothetical protein</fullName>
    </submittedName>
</protein>
<evidence type="ECO:0000313" key="3">
    <source>
        <dbReference type="Proteomes" id="UP000789524"/>
    </source>
</evidence>
<feature type="chain" id="PRO_5035217275" evidence="1">
    <location>
        <begin position="24"/>
        <end position="67"/>
    </location>
</feature>
<feature type="signal peptide" evidence="1">
    <location>
        <begin position="1"/>
        <end position="23"/>
    </location>
</feature>
<sequence length="67" mass="7414">MCNTARCLIAARHSSLVTMTVLAGVFKLQVLDTGPCAGSRRAVTTRKHDTQHYYIDVFTPRFGTRDG</sequence>
<comment type="caution">
    <text evidence="2">The sequence shown here is derived from an EMBL/GenBank/DDBJ whole genome shotgun (WGS) entry which is preliminary data.</text>
</comment>
<accession>A0A8J2W6Z3</accession>
<dbReference type="EMBL" id="CAKASE010000074">
    <property type="protein sequence ID" value="CAG9575339.1"/>
    <property type="molecule type" value="Genomic_DNA"/>
</dbReference>
<proteinExistence type="predicted"/>
<keyword evidence="1" id="KW-0732">Signal</keyword>
<dbReference type="AlphaFoldDB" id="A0A8J2W6Z3"/>
<gene>
    <name evidence="2" type="ORF">DCHRY22_LOCUS11261</name>
</gene>
<keyword evidence="3" id="KW-1185">Reference proteome</keyword>
<dbReference type="Proteomes" id="UP000789524">
    <property type="component" value="Unassembled WGS sequence"/>
</dbReference>
<reference evidence="2" key="1">
    <citation type="submission" date="2021-09" db="EMBL/GenBank/DDBJ databases">
        <authorList>
            <person name="Martin H S."/>
        </authorList>
    </citation>
    <scope>NUCLEOTIDE SEQUENCE</scope>
</reference>
<organism evidence="2 3">
    <name type="scientific">Danaus chrysippus</name>
    <name type="common">African queen</name>
    <dbReference type="NCBI Taxonomy" id="151541"/>
    <lineage>
        <taxon>Eukaryota</taxon>
        <taxon>Metazoa</taxon>
        <taxon>Ecdysozoa</taxon>
        <taxon>Arthropoda</taxon>
        <taxon>Hexapoda</taxon>
        <taxon>Insecta</taxon>
        <taxon>Pterygota</taxon>
        <taxon>Neoptera</taxon>
        <taxon>Endopterygota</taxon>
        <taxon>Lepidoptera</taxon>
        <taxon>Glossata</taxon>
        <taxon>Ditrysia</taxon>
        <taxon>Papilionoidea</taxon>
        <taxon>Nymphalidae</taxon>
        <taxon>Danainae</taxon>
        <taxon>Danaini</taxon>
        <taxon>Danaina</taxon>
        <taxon>Danaus</taxon>
        <taxon>Anosia</taxon>
    </lineage>
</organism>
<name>A0A8J2W6Z3_9NEOP</name>
<evidence type="ECO:0000313" key="2">
    <source>
        <dbReference type="EMBL" id="CAG9575339.1"/>
    </source>
</evidence>